<proteinExistence type="predicted"/>
<gene>
    <name evidence="2" type="ORF">TEQG_04603</name>
</gene>
<evidence type="ECO:0000313" key="3">
    <source>
        <dbReference type="Proteomes" id="UP000009169"/>
    </source>
</evidence>
<dbReference type="InterPro" id="IPR021842">
    <property type="entry name" value="DUF3435"/>
</dbReference>
<dbReference type="HOGENOM" id="CLU_1836548_0_0_1"/>
<dbReference type="VEuPathDB" id="FungiDB:TEQG_04603"/>
<dbReference type="EMBL" id="DS995740">
    <property type="protein sequence ID" value="EGE05594.1"/>
    <property type="molecule type" value="Genomic_DNA"/>
</dbReference>
<dbReference type="AlphaFoldDB" id="F2PUM6"/>
<dbReference type="Pfam" id="PF11917">
    <property type="entry name" value="DUF3435"/>
    <property type="match status" value="1"/>
</dbReference>
<name>F2PUM6_TRIEC</name>
<reference evidence="3" key="1">
    <citation type="journal article" date="2012" name="MBio">
        <title>Comparative genome analysis of Trichophyton rubrum and related dermatophytes reveals candidate genes involved in infection.</title>
        <authorList>
            <person name="Martinez D.A."/>
            <person name="Oliver B.G."/>
            <person name="Graeser Y."/>
            <person name="Goldberg J.M."/>
            <person name="Li W."/>
            <person name="Martinez-Rossi N.M."/>
            <person name="Monod M."/>
            <person name="Shelest E."/>
            <person name="Barton R.C."/>
            <person name="Birch E."/>
            <person name="Brakhage A.A."/>
            <person name="Chen Z."/>
            <person name="Gurr S.J."/>
            <person name="Heiman D."/>
            <person name="Heitman J."/>
            <person name="Kosti I."/>
            <person name="Rossi A."/>
            <person name="Saif S."/>
            <person name="Samalova M."/>
            <person name="Saunders C.W."/>
            <person name="Shea T."/>
            <person name="Summerbell R.C."/>
            <person name="Xu J."/>
            <person name="Young S."/>
            <person name="Zeng Q."/>
            <person name="Birren B.W."/>
            <person name="Cuomo C.A."/>
            <person name="White T.C."/>
        </authorList>
    </citation>
    <scope>NUCLEOTIDE SEQUENCE [LARGE SCALE GENOMIC DNA]</scope>
    <source>
        <strain evidence="3">ATCC MYA-4606 / CBS 127.97</strain>
    </source>
</reference>
<dbReference type="Proteomes" id="UP000009169">
    <property type="component" value="Unassembled WGS sequence"/>
</dbReference>
<organism evidence="2 3">
    <name type="scientific">Trichophyton equinum (strain ATCC MYA-4606 / CBS 127.97)</name>
    <name type="common">Horse ringworm fungus</name>
    <dbReference type="NCBI Taxonomy" id="559882"/>
    <lineage>
        <taxon>Eukaryota</taxon>
        <taxon>Fungi</taxon>
        <taxon>Dikarya</taxon>
        <taxon>Ascomycota</taxon>
        <taxon>Pezizomycotina</taxon>
        <taxon>Eurotiomycetes</taxon>
        <taxon>Eurotiomycetidae</taxon>
        <taxon>Onygenales</taxon>
        <taxon>Arthrodermataceae</taxon>
        <taxon>Trichophyton</taxon>
    </lineage>
</organism>
<evidence type="ECO:0000313" key="2">
    <source>
        <dbReference type="EMBL" id="EGE05594.1"/>
    </source>
</evidence>
<feature type="region of interest" description="Disordered" evidence="1">
    <location>
        <begin position="59"/>
        <end position="79"/>
    </location>
</feature>
<keyword evidence="3" id="KW-1185">Reference proteome</keyword>
<accession>F2PUM6</accession>
<sequence length="140" mass="15867">MNEAVCNHPDPIFWAGEVPVTELALWRAAAQGGQLTSWRAREMVVPCELMTRLYDEDFVTGRRPRPPSHPPTRPRGPNNTLIEFTPAFSKTFLGAKDAVTFVIPEIIFDPSLILSPYIILLSLLFTDRAFSYLEDTLEIY</sequence>
<protein>
    <submittedName>
        <fullName evidence="2">Uncharacterized protein</fullName>
    </submittedName>
</protein>
<evidence type="ECO:0000256" key="1">
    <source>
        <dbReference type="SAM" id="MobiDB-lite"/>
    </source>
</evidence>